<feature type="domain" description="Endonuclease GajA/Old nuclease/RecF-like AAA" evidence="2">
    <location>
        <begin position="1"/>
        <end position="359"/>
    </location>
</feature>
<evidence type="ECO:0000313" key="4">
    <source>
        <dbReference type="Proteomes" id="UP000651085"/>
    </source>
</evidence>
<organism evidence="3 4">
    <name type="scientific">Jilunia laotingensis</name>
    <dbReference type="NCBI Taxonomy" id="2763675"/>
    <lineage>
        <taxon>Bacteria</taxon>
        <taxon>Pseudomonadati</taxon>
        <taxon>Bacteroidota</taxon>
        <taxon>Bacteroidia</taxon>
        <taxon>Bacteroidales</taxon>
        <taxon>Bacteroidaceae</taxon>
        <taxon>Jilunia</taxon>
    </lineage>
</organism>
<gene>
    <name evidence="3" type="ORF">H8744_15950</name>
</gene>
<dbReference type="Proteomes" id="UP000651085">
    <property type="component" value="Unassembled WGS sequence"/>
</dbReference>
<dbReference type="InterPro" id="IPR027417">
    <property type="entry name" value="P-loop_NTPase"/>
</dbReference>
<dbReference type="Pfam" id="PF12476">
    <property type="entry name" value="DUF3696"/>
    <property type="match status" value="1"/>
</dbReference>
<feature type="domain" description="DUF3696" evidence="1">
    <location>
        <begin position="373"/>
        <end position="418"/>
    </location>
</feature>
<name>A0A926ISG0_9BACT</name>
<dbReference type="PIRSF" id="PIRSF034888">
    <property type="entry name" value="P-loop_UCP034888"/>
    <property type="match status" value="1"/>
</dbReference>
<dbReference type="EMBL" id="JACRTF010000001">
    <property type="protein sequence ID" value="MBC8594703.1"/>
    <property type="molecule type" value="Genomic_DNA"/>
</dbReference>
<dbReference type="Gene3D" id="3.40.50.300">
    <property type="entry name" value="P-loop containing nucleotide triphosphate hydrolases"/>
    <property type="match status" value="1"/>
</dbReference>
<dbReference type="PANTHER" id="PTHR43581:SF2">
    <property type="entry name" value="EXCINUCLEASE ATPASE SUBUNIT"/>
    <property type="match status" value="1"/>
</dbReference>
<dbReference type="InterPro" id="IPR022532">
    <property type="entry name" value="DUF3696"/>
</dbReference>
<dbReference type="Pfam" id="PF13175">
    <property type="entry name" value="AAA_15"/>
    <property type="match status" value="1"/>
</dbReference>
<accession>A0A926ISG0</accession>
<protein>
    <submittedName>
        <fullName evidence="3">DUF3696 domain-containing protein</fullName>
    </submittedName>
</protein>
<dbReference type="InterPro" id="IPR041685">
    <property type="entry name" value="AAA_GajA/Old/RecF-like"/>
</dbReference>
<dbReference type="InterPro" id="IPR014592">
    <property type="entry name" value="P-loop_UCP034888"/>
</dbReference>
<reference evidence="3" key="1">
    <citation type="submission" date="2020-08" db="EMBL/GenBank/DDBJ databases">
        <title>Genome public.</title>
        <authorList>
            <person name="Liu C."/>
            <person name="Sun Q."/>
        </authorList>
    </citation>
    <scope>NUCLEOTIDE SEQUENCE</scope>
    <source>
        <strain evidence="3">N12</strain>
    </source>
</reference>
<dbReference type="SUPFAM" id="SSF52540">
    <property type="entry name" value="P-loop containing nucleoside triphosphate hydrolases"/>
    <property type="match status" value="1"/>
</dbReference>
<proteinExistence type="predicted"/>
<keyword evidence="4" id="KW-1185">Reference proteome</keyword>
<evidence type="ECO:0000313" key="3">
    <source>
        <dbReference type="EMBL" id="MBC8594703.1"/>
    </source>
</evidence>
<dbReference type="PANTHER" id="PTHR43581">
    <property type="entry name" value="ATP/GTP PHOSPHATASE"/>
    <property type="match status" value="1"/>
</dbReference>
<comment type="caution">
    <text evidence="3">The sequence shown here is derived from an EMBL/GenBank/DDBJ whole genome shotgun (WGS) entry which is preliminary data.</text>
</comment>
<dbReference type="RefSeq" id="WP_262435792.1">
    <property type="nucleotide sequence ID" value="NZ_JACRTF010000001.1"/>
</dbReference>
<dbReference type="AlphaFoldDB" id="A0A926ISG0"/>
<evidence type="ECO:0000259" key="1">
    <source>
        <dbReference type="Pfam" id="PF12476"/>
    </source>
</evidence>
<evidence type="ECO:0000259" key="2">
    <source>
        <dbReference type="Pfam" id="PF13175"/>
    </source>
</evidence>
<sequence length="422" mass="48056">MIRTIGISNFKLFKDKTNVPLSNLNLLTGVNGKGKSSVLQILLLLNQSINYSRSTNNIILNGNNVRLGNLFDVKNRLISSKEPINISFILDNYVINYQLEQYGETDIDLKISSISITINEKLTYIISKIIDDDLYKIFKNNEDVFPNITFSLDNLFIPESTLRIIDESYLIEIRNLLNFSNIHYVSADRIGPQNFYERKSLGNFVSVGSLGENTVNILARKGGDPVQPELKKVYMDLFSPTEDELTSDTIESYANYWLDKIFEGAEIKTEVMSDIDIIKFSIKPSKKDVFYKPTNVGYGFSYSLPILVAGLIAKKGDILIIENPEAHLHPYAQSILSKFLAGVSRVGVQVLVESHSEHILDGFRIIVHDKIIDLNEINILYFDKNDETYFHKIDIKDDGDIENWPTNFFDQSTNDLNYLYGI</sequence>
<dbReference type="InterPro" id="IPR051396">
    <property type="entry name" value="Bact_Antivir_Def_Nuclease"/>
</dbReference>